<gene>
    <name evidence="1" type="ORF">A1s21155_02510</name>
</gene>
<keyword evidence="2" id="KW-1185">Reference proteome</keyword>
<dbReference type="KEGG" id="plak:A1s21155_02510"/>
<organism evidence="1 2">
    <name type="scientific">Candidatus Planktophila dulcis</name>
    <dbReference type="NCBI Taxonomy" id="1884914"/>
    <lineage>
        <taxon>Bacteria</taxon>
        <taxon>Bacillati</taxon>
        <taxon>Actinomycetota</taxon>
        <taxon>Actinomycetes</taxon>
        <taxon>Candidatus Nanopelagicales</taxon>
        <taxon>Candidatus Nanopelagicaceae</taxon>
        <taxon>Candidatus Planktophila</taxon>
    </lineage>
</organism>
<evidence type="ECO:0000313" key="1">
    <source>
        <dbReference type="EMBL" id="ASY11853.1"/>
    </source>
</evidence>
<name>A0AAD0E5A3_9ACTN</name>
<dbReference type="AlphaFoldDB" id="A0AAD0E5A3"/>
<reference evidence="1 2" key="1">
    <citation type="submission" date="2016-07" db="EMBL/GenBank/DDBJ databases">
        <title>High microdiversification within the ubiquitous acI lineage of Actinobacteria.</title>
        <authorList>
            <person name="Neuenschwander S.M."/>
            <person name="Salcher M."/>
            <person name="Ghai R."/>
            <person name="Pernthaler J."/>
        </authorList>
    </citation>
    <scope>NUCLEOTIDE SEQUENCE [LARGE SCALE GENOMIC DNA]</scope>
    <source>
        <strain evidence="1">MMS-21-155</strain>
    </source>
</reference>
<protein>
    <submittedName>
        <fullName evidence="1">Uncharacterized protein</fullName>
    </submittedName>
</protein>
<evidence type="ECO:0000313" key="2">
    <source>
        <dbReference type="Proteomes" id="UP000217216"/>
    </source>
</evidence>
<proteinExistence type="predicted"/>
<accession>A0AAD0E5A3</accession>
<dbReference type="EMBL" id="CP016770">
    <property type="protein sequence ID" value="ASY11853.1"/>
    <property type="molecule type" value="Genomic_DNA"/>
</dbReference>
<sequence length="187" mass="19872">MCGSGVWAGSRVVLQVVANPETHLSQGGIFGGTDNKDRIVTESNGTFTITNNNPTMNQQVINETSNTQTQLQVSIGAGTQQTFTVADTTQNPGQITLHDQPIPQNVSATLTATKVSVETSTAVTQGNNGLNLSQSTVAIAPVGSVATESITFYARQTQAAVEAAIDLMPIMKRNIGWFIRHLTSWLL</sequence>
<dbReference type="Proteomes" id="UP000217216">
    <property type="component" value="Chromosome"/>
</dbReference>